<dbReference type="AlphaFoldDB" id="A0AA97P935"/>
<feature type="signal peptide" evidence="1">
    <location>
        <begin position="1"/>
        <end position="17"/>
    </location>
</feature>
<protein>
    <submittedName>
        <fullName evidence="2">Uncharacterized protein</fullName>
    </submittedName>
</protein>
<organism evidence="2">
    <name type="scientific">Pyricularia oryzae (strain Y34)</name>
    <name type="common">Rice blast fungus</name>
    <name type="synonym">Magnaporthe oryzae</name>
    <dbReference type="NCBI Taxonomy" id="1143189"/>
    <lineage>
        <taxon>Eukaryota</taxon>
        <taxon>Fungi</taxon>
        <taxon>Dikarya</taxon>
        <taxon>Ascomycota</taxon>
        <taxon>Pezizomycotina</taxon>
        <taxon>Sordariomycetes</taxon>
        <taxon>Sordariomycetidae</taxon>
        <taxon>Magnaporthales</taxon>
        <taxon>Pyriculariaceae</taxon>
        <taxon>Pyricularia</taxon>
    </lineage>
</organism>
<gene>
    <name evidence="2" type="ORF">OOU_Y34scaffold00091g8</name>
</gene>
<dbReference type="EMBL" id="JH792851">
    <property type="protein sequence ID" value="ELQ44331.1"/>
    <property type="molecule type" value="Genomic_DNA"/>
</dbReference>
<name>A0AA97P935_PYRO3</name>
<keyword evidence="1" id="KW-0732">Signal</keyword>
<reference evidence="2" key="1">
    <citation type="journal article" date="2012" name="PLoS Genet.">
        <title>Comparative analysis of the genomes of two field isolates of the rice blast fungus Magnaporthe oryzae.</title>
        <authorList>
            <person name="Xue M."/>
            <person name="Yang J."/>
            <person name="Li Z."/>
            <person name="Hu S."/>
            <person name="Yao N."/>
            <person name="Dean R.A."/>
            <person name="Zhao W."/>
            <person name="Shen M."/>
            <person name="Zhang H."/>
            <person name="Li C."/>
            <person name="Liu L."/>
            <person name="Cao L."/>
            <person name="Xu X."/>
            <person name="Xing Y."/>
            <person name="Hsiang T."/>
            <person name="Zhang Z."/>
            <person name="Xu J.R."/>
            <person name="Peng Y.L."/>
        </authorList>
    </citation>
    <scope>NUCLEOTIDE SEQUENCE</scope>
    <source>
        <strain evidence="2">Y34</strain>
    </source>
</reference>
<sequence>MQFSATTLLLLATAASAASISRRTDGGDDYTTTATLTPFLAPACEVSNLLLKPLCNFAPIGLAEGSCVDVTQPCPVHPPTSFKARLDQAATGCYVTVFPNFGCTGDQVATADLTTNNNMCTESPYLAKLLNGGFLSSASLLPFGFKSAKLVCN</sequence>
<accession>A0AA97P935</accession>
<evidence type="ECO:0000313" key="2">
    <source>
        <dbReference type="EMBL" id="ELQ44331.1"/>
    </source>
</evidence>
<evidence type="ECO:0000256" key="1">
    <source>
        <dbReference type="SAM" id="SignalP"/>
    </source>
</evidence>
<dbReference type="Proteomes" id="UP000011086">
    <property type="component" value="Unassembled WGS sequence"/>
</dbReference>
<feature type="chain" id="PRO_5041697460" evidence="1">
    <location>
        <begin position="18"/>
        <end position="153"/>
    </location>
</feature>
<proteinExistence type="predicted"/>